<evidence type="ECO:0000256" key="4">
    <source>
        <dbReference type="ARBA" id="ARBA00022741"/>
    </source>
</evidence>
<keyword evidence="6 10" id="KW-0067">ATP-binding</keyword>
<evidence type="ECO:0000256" key="9">
    <source>
        <dbReference type="PIRSR" id="PIRSR640198-1"/>
    </source>
</evidence>
<evidence type="ECO:0000256" key="7">
    <source>
        <dbReference type="ARBA" id="ARBA00022989"/>
    </source>
</evidence>
<evidence type="ECO:0000259" key="12">
    <source>
        <dbReference type="PROSITE" id="PS51459"/>
    </source>
</evidence>
<feature type="site" description="Important for autoinhibition of adenylyltransferase activity" evidence="11">
    <location>
        <position position="54"/>
    </location>
</feature>
<accession>A0AAU8DR20</accession>
<dbReference type="SUPFAM" id="SSF140931">
    <property type="entry name" value="Fic-like"/>
    <property type="match status" value="1"/>
</dbReference>
<name>A0AAU8DR20_9ACTN</name>
<feature type="binding site" evidence="10">
    <location>
        <begin position="211"/>
        <end position="218"/>
    </location>
    <ligand>
        <name>ATP</name>
        <dbReference type="ChEBI" id="CHEBI:30616"/>
    </ligand>
</feature>
<dbReference type="AlphaFoldDB" id="A0AAU8DR20"/>
<keyword evidence="8" id="KW-0472">Membrane</keyword>
<evidence type="ECO:0000256" key="5">
    <source>
        <dbReference type="ARBA" id="ARBA00022803"/>
    </source>
</evidence>
<comment type="subcellular location">
    <subcellularLocation>
        <location evidence="1">Membrane</location>
        <topology evidence="1">Single-pass membrane protein</topology>
    </subcellularLocation>
</comment>
<protein>
    <submittedName>
        <fullName evidence="13">Fic family protein</fullName>
    </submittedName>
</protein>
<keyword evidence="3" id="KW-0677">Repeat</keyword>
<dbReference type="EMBL" id="CP159218">
    <property type="protein sequence ID" value="XCG64440.1"/>
    <property type="molecule type" value="Genomic_DNA"/>
</dbReference>
<dbReference type="PROSITE" id="PS51459">
    <property type="entry name" value="FIDO"/>
    <property type="match status" value="1"/>
</dbReference>
<keyword evidence="5" id="KW-0802">TPR repeat</keyword>
<dbReference type="Gene3D" id="1.10.3290.10">
    <property type="entry name" value="Fido-like domain"/>
    <property type="match status" value="1"/>
</dbReference>
<dbReference type="RefSeq" id="WP_353650053.1">
    <property type="nucleotide sequence ID" value="NZ_CP159218.1"/>
</dbReference>
<keyword evidence="7" id="KW-1133">Transmembrane helix</keyword>
<evidence type="ECO:0000256" key="2">
    <source>
        <dbReference type="ARBA" id="ARBA00022692"/>
    </source>
</evidence>
<reference evidence="13" key="1">
    <citation type="submission" date="2024-05" db="EMBL/GenBank/DDBJ databases">
        <authorList>
            <person name="Cai S.Y."/>
            <person name="Jin L.M."/>
            <person name="Li H.R."/>
        </authorList>
    </citation>
    <scope>NUCLEOTIDE SEQUENCE</scope>
    <source>
        <strain evidence="13">A5-74</strain>
    </source>
</reference>
<keyword evidence="4 10" id="KW-0547">Nucleotide-binding</keyword>
<dbReference type="PANTHER" id="PTHR13504:SF34">
    <property type="entry name" value="PROTEIN ADENYLYLTRANSFERASE FICD"/>
    <property type="match status" value="1"/>
</dbReference>
<proteinExistence type="predicted"/>
<dbReference type="InterPro" id="IPR040198">
    <property type="entry name" value="Fido_containing"/>
</dbReference>
<evidence type="ECO:0000256" key="1">
    <source>
        <dbReference type="ARBA" id="ARBA00004167"/>
    </source>
</evidence>
<evidence type="ECO:0000256" key="10">
    <source>
        <dbReference type="PIRSR" id="PIRSR640198-2"/>
    </source>
</evidence>
<dbReference type="InterPro" id="IPR003812">
    <property type="entry name" value="Fido"/>
</dbReference>
<feature type="active site" evidence="9">
    <location>
        <position position="207"/>
    </location>
</feature>
<gene>
    <name evidence="13" type="ORF">ABLG96_03615</name>
</gene>
<dbReference type="GO" id="GO:0016020">
    <property type="term" value="C:membrane"/>
    <property type="evidence" value="ECO:0007669"/>
    <property type="project" value="UniProtKB-SubCell"/>
</dbReference>
<dbReference type="InterPro" id="IPR036597">
    <property type="entry name" value="Fido-like_dom_sf"/>
</dbReference>
<dbReference type="PANTHER" id="PTHR13504">
    <property type="entry name" value="FIDO DOMAIN-CONTAINING PROTEIN DDB_G0283145"/>
    <property type="match status" value="1"/>
</dbReference>
<organism evidence="13">
    <name type="scientific">Nakamurella sp. A5-74</name>
    <dbReference type="NCBI Taxonomy" id="3158264"/>
    <lineage>
        <taxon>Bacteria</taxon>
        <taxon>Bacillati</taxon>
        <taxon>Actinomycetota</taxon>
        <taxon>Actinomycetes</taxon>
        <taxon>Nakamurellales</taxon>
        <taxon>Nakamurellaceae</taxon>
        <taxon>Nakamurella</taxon>
    </lineage>
</organism>
<evidence type="ECO:0000256" key="8">
    <source>
        <dbReference type="ARBA" id="ARBA00023136"/>
    </source>
</evidence>
<feature type="domain" description="Fido" evidence="12">
    <location>
        <begin position="110"/>
        <end position="276"/>
    </location>
</feature>
<evidence type="ECO:0000256" key="11">
    <source>
        <dbReference type="PIRSR" id="PIRSR640198-3"/>
    </source>
</evidence>
<evidence type="ECO:0000256" key="6">
    <source>
        <dbReference type="ARBA" id="ARBA00022840"/>
    </source>
</evidence>
<evidence type="ECO:0000256" key="3">
    <source>
        <dbReference type="ARBA" id="ARBA00022737"/>
    </source>
</evidence>
<dbReference type="GO" id="GO:0005524">
    <property type="term" value="F:ATP binding"/>
    <property type="evidence" value="ECO:0007669"/>
    <property type="project" value="UniProtKB-KW"/>
</dbReference>
<keyword evidence="2" id="KW-0812">Transmembrane</keyword>
<sequence length="340" mass="36948">MTRGRPSRATVYARLESAINELNHRFGGLPSPTEAKFVWDDIWHLEAHHSTALEGNTLVLREVEALLDRGRAVGSKPLKEYLEVQGYAAAAHWVYSQAVEADNDPDAVLITVTEIRRIHELALGPVWQVAPHPDATEREVPGQFREHEIAPFGSGMVPPTWPLVPAQLTGWVDKVNASREALVDRQSDAIPVPELLAELHSGFEQIHPFLDGNGRTGRLALNLVLVRSGFPPVVVLKQQRPGYLTALQRSDDGDHGALGEILARGMLDNLNRFIVPAVAGPARLVPLAALADAEFSVAALRQAAQRGRLEAVQSADGVWRSTRAAVAHYAVVKGQRGGPG</sequence>
<evidence type="ECO:0000313" key="13">
    <source>
        <dbReference type="EMBL" id="XCG64440.1"/>
    </source>
</evidence>
<dbReference type="Pfam" id="PF02661">
    <property type="entry name" value="Fic"/>
    <property type="match status" value="1"/>
</dbReference>